<reference evidence="1 2" key="1">
    <citation type="submission" date="2023-07" db="EMBL/GenBank/DDBJ databases">
        <title>Sorghum-associated microbial communities from plants grown in Nebraska, USA.</title>
        <authorList>
            <person name="Schachtman D."/>
        </authorList>
    </citation>
    <scope>NUCLEOTIDE SEQUENCE [LARGE SCALE GENOMIC DNA]</scope>
    <source>
        <strain evidence="1 2">584</strain>
    </source>
</reference>
<sequence length="46" mass="4695">MPLSASASVCVAVSARLPRQTRHELDTAADVLDFAAGVGSVIEILG</sequence>
<evidence type="ECO:0000313" key="2">
    <source>
        <dbReference type="Proteomes" id="UP001262410"/>
    </source>
</evidence>
<evidence type="ECO:0000313" key="1">
    <source>
        <dbReference type="EMBL" id="MDR6289991.1"/>
    </source>
</evidence>
<dbReference type="RefSeq" id="WP_309794384.1">
    <property type="nucleotide sequence ID" value="NZ_JAVDPW010000004.1"/>
</dbReference>
<organism evidence="1 2">
    <name type="scientific">Inquilinus ginsengisoli</name>
    <dbReference type="NCBI Taxonomy" id="363840"/>
    <lineage>
        <taxon>Bacteria</taxon>
        <taxon>Pseudomonadati</taxon>
        <taxon>Pseudomonadota</taxon>
        <taxon>Alphaproteobacteria</taxon>
        <taxon>Rhodospirillales</taxon>
        <taxon>Rhodospirillaceae</taxon>
        <taxon>Inquilinus</taxon>
    </lineage>
</organism>
<gene>
    <name evidence="1" type="ORF">E9232_002512</name>
</gene>
<protein>
    <submittedName>
        <fullName evidence="1">Uncharacterized protein</fullName>
    </submittedName>
</protein>
<dbReference type="EMBL" id="JAVDPW010000004">
    <property type="protein sequence ID" value="MDR6289991.1"/>
    <property type="molecule type" value="Genomic_DNA"/>
</dbReference>
<keyword evidence="2" id="KW-1185">Reference proteome</keyword>
<proteinExistence type="predicted"/>
<accession>A0ABU1JN01</accession>
<name>A0ABU1JN01_9PROT</name>
<comment type="caution">
    <text evidence="1">The sequence shown here is derived from an EMBL/GenBank/DDBJ whole genome shotgun (WGS) entry which is preliminary data.</text>
</comment>
<dbReference type="Proteomes" id="UP001262410">
    <property type="component" value="Unassembled WGS sequence"/>
</dbReference>